<evidence type="ECO:0000313" key="7">
    <source>
        <dbReference type="EMBL" id="OWM65207.1"/>
    </source>
</evidence>
<dbReference type="EMBL" id="MTKT01005615">
    <property type="protein sequence ID" value="OWM65207.1"/>
    <property type="molecule type" value="Genomic_DNA"/>
</dbReference>
<dbReference type="GeneID" id="116213618"/>
<keyword evidence="5 6" id="KW-0732">Signal</keyword>
<feature type="signal peptide" evidence="6">
    <location>
        <begin position="1"/>
        <end position="26"/>
    </location>
</feature>
<reference evidence="7" key="2">
    <citation type="submission" date="2017-06" db="EMBL/GenBank/DDBJ databases">
        <title>The pomegranate genome and the genomics of punicalagin biosynthesis.</title>
        <authorList>
            <person name="Xu C."/>
        </authorList>
    </citation>
    <scope>NUCLEOTIDE SEQUENCE [LARGE SCALE GENOMIC DNA]</scope>
    <source>
        <tissue evidence="7">Fresh leaf</tissue>
    </source>
</reference>
<reference evidence="9" key="1">
    <citation type="journal article" date="2017" name="Plant J.">
        <title>The pomegranate (Punica granatum L.) genome and the genomics of punicalagin biosynthesis.</title>
        <authorList>
            <person name="Qin G."/>
            <person name="Xu C."/>
            <person name="Ming R."/>
            <person name="Tang H."/>
            <person name="Guyot R."/>
            <person name="Kramer E.M."/>
            <person name="Hu Y."/>
            <person name="Yi X."/>
            <person name="Qi Y."/>
            <person name="Xu X."/>
            <person name="Gao Z."/>
            <person name="Pan H."/>
            <person name="Jian J."/>
            <person name="Tian Y."/>
            <person name="Yue Z."/>
            <person name="Xu Y."/>
        </authorList>
    </citation>
    <scope>NUCLEOTIDE SEQUENCE [LARGE SCALE GENOMIC DNA]</scope>
    <source>
        <strain evidence="9">cv. Dabenzi</strain>
    </source>
</reference>
<evidence type="ECO:0000256" key="6">
    <source>
        <dbReference type="RuleBase" id="RU367044"/>
    </source>
</evidence>
<reference evidence="8 10" key="3">
    <citation type="submission" date="2017-11" db="EMBL/GenBank/DDBJ databases">
        <title>De-novo sequencing of pomegranate (Punica granatum L.) genome.</title>
        <authorList>
            <person name="Akparov Z."/>
            <person name="Amiraslanov A."/>
            <person name="Hajiyeva S."/>
            <person name="Abbasov M."/>
            <person name="Kaur K."/>
            <person name="Hamwieh A."/>
            <person name="Solovyev V."/>
            <person name="Salamov A."/>
            <person name="Braich B."/>
            <person name="Kosarev P."/>
            <person name="Mahmoud A."/>
            <person name="Hajiyev E."/>
            <person name="Babayeva S."/>
            <person name="Izzatullayeva V."/>
            <person name="Mammadov A."/>
            <person name="Mammadov A."/>
            <person name="Sharifova S."/>
            <person name="Ojaghi J."/>
            <person name="Eynullazada K."/>
            <person name="Bayramov B."/>
            <person name="Abdulazimova A."/>
            <person name="Shahmuradov I."/>
        </authorList>
    </citation>
    <scope>NUCLEOTIDE SEQUENCE [LARGE SCALE GENOMIC DNA]</scope>
    <source>
        <strain evidence="8">AG2017</strain>
        <strain evidence="10">cv. AG2017</strain>
        <tissue evidence="8">Leaf</tissue>
    </source>
</reference>
<keyword evidence="10" id="KW-1185">Reference proteome</keyword>
<name>A0A218VX91_PUNGR</name>
<evidence type="ECO:0000256" key="1">
    <source>
        <dbReference type="ARBA" id="ARBA00004613"/>
    </source>
</evidence>
<accession>A0A218VX91</accession>
<organism evidence="7 9">
    <name type="scientific">Punica granatum</name>
    <name type="common">Pomegranate</name>
    <dbReference type="NCBI Taxonomy" id="22663"/>
    <lineage>
        <taxon>Eukaryota</taxon>
        <taxon>Viridiplantae</taxon>
        <taxon>Streptophyta</taxon>
        <taxon>Embryophyta</taxon>
        <taxon>Tracheophyta</taxon>
        <taxon>Spermatophyta</taxon>
        <taxon>Magnoliopsida</taxon>
        <taxon>eudicotyledons</taxon>
        <taxon>Gunneridae</taxon>
        <taxon>Pentapetalae</taxon>
        <taxon>rosids</taxon>
        <taxon>malvids</taxon>
        <taxon>Myrtales</taxon>
        <taxon>Lythraceae</taxon>
        <taxon>Punica</taxon>
    </lineage>
</organism>
<dbReference type="GO" id="GO:0005576">
    <property type="term" value="C:extracellular region"/>
    <property type="evidence" value="ECO:0007669"/>
    <property type="project" value="UniProtKB-SubCell"/>
</dbReference>
<keyword evidence="4 6" id="KW-0964">Secreted</keyword>
<evidence type="ECO:0000313" key="10">
    <source>
        <dbReference type="Proteomes" id="UP000233551"/>
    </source>
</evidence>
<sequence>MGSSPKHLIVPIVVVLSVLMDHTCEGQQHEPPSISDPGTVLIKIQNDVANNSATLTVHCRRVDRGYEVDLGAHDVAPYSYYKFSFETMKIPVTAYNCSFQWPPKNYHDFNIFFQARDGDEGENKWVVHDWGPCLRNTETGNEDCRNWS</sequence>
<comment type="subcellular location">
    <subcellularLocation>
        <location evidence="1 6">Secreted</location>
    </subcellularLocation>
</comment>
<dbReference type="Proteomes" id="UP000233551">
    <property type="component" value="Unassembled WGS sequence"/>
</dbReference>
<dbReference type="InterPro" id="IPR010264">
    <property type="entry name" value="Self-incomp_S1"/>
</dbReference>
<evidence type="ECO:0000256" key="4">
    <source>
        <dbReference type="ARBA" id="ARBA00022525"/>
    </source>
</evidence>
<dbReference type="OrthoDB" id="1135970at2759"/>
<feature type="chain" id="PRO_5014071531" description="S-protein homolog" evidence="6">
    <location>
        <begin position="27"/>
        <end position="148"/>
    </location>
</feature>
<dbReference type="PANTHER" id="PTHR31232">
    <property type="match status" value="1"/>
</dbReference>
<dbReference type="Proteomes" id="UP000197138">
    <property type="component" value="Unassembled WGS sequence"/>
</dbReference>
<dbReference type="Pfam" id="PF05938">
    <property type="entry name" value="Self-incomp_S1"/>
    <property type="match status" value="1"/>
</dbReference>
<gene>
    <name evidence="7" type="ORF">CDL15_Pgr008796</name>
    <name evidence="8" type="ORF">CRG98_045850</name>
</gene>
<dbReference type="PANTHER" id="PTHR31232:SF149">
    <property type="entry name" value="S-PROTEIN HOMOLOG"/>
    <property type="match status" value="1"/>
</dbReference>
<dbReference type="AlphaFoldDB" id="A0A218VX91"/>
<protein>
    <recommendedName>
        <fullName evidence="6">S-protein homolog</fullName>
    </recommendedName>
</protein>
<evidence type="ECO:0000256" key="5">
    <source>
        <dbReference type="ARBA" id="ARBA00022729"/>
    </source>
</evidence>
<evidence type="ECO:0000256" key="3">
    <source>
        <dbReference type="ARBA" id="ARBA00022471"/>
    </source>
</evidence>
<proteinExistence type="inferred from homology"/>
<comment type="similarity">
    <text evidence="2 6">Belongs to the plant self-incompatibility (S1) protein family.</text>
</comment>
<comment type="caution">
    <text evidence="7">The sequence shown here is derived from an EMBL/GenBank/DDBJ whole genome shotgun (WGS) entry which is preliminary data.</text>
</comment>
<evidence type="ECO:0000313" key="9">
    <source>
        <dbReference type="Proteomes" id="UP000197138"/>
    </source>
</evidence>
<keyword evidence="3 6" id="KW-0713">Self-incompatibility</keyword>
<evidence type="ECO:0000313" key="8">
    <source>
        <dbReference type="EMBL" id="PKI33761.1"/>
    </source>
</evidence>
<evidence type="ECO:0000256" key="2">
    <source>
        <dbReference type="ARBA" id="ARBA00005581"/>
    </source>
</evidence>
<dbReference type="GO" id="GO:0060320">
    <property type="term" value="P:rejection of self pollen"/>
    <property type="evidence" value="ECO:0007669"/>
    <property type="project" value="UniProtKB-KW"/>
</dbReference>
<dbReference type="EMBL" id="PGOL01006373">
    <property type="protein sequence ID" value="PKI33761.1"/>
    <property type="molecule type" value="Genomic_DNA"/>
</dbReference>